<evidence type="ECO:0000256" key="2">
    <source>
        <dbReference type="ARBA" id="ARBA00005254"/>
    </source>
</evidence>
<gene>
    <name evidence="5" type="ORF">NOF53_03790</name>
</gene>
<comment type="caution">
    <text evidence="5">The sequence shown here is derived from an EMBL/GenBank/DDBJ whole genome shotgun (WGS) entry which is preliminary data.</text>
</comment>
<dbReference type="EMBL" id="JANFQF010000002">
    <property type="protein sequence ID" value="MCQ4118309.1"/>
    <property type="molecule type" value="Genomic_DNA"/>
</dbReference>
<dbReference type="InterPro" id="IPR001753">
    <property type="entry name" value="Enoyl-CoA_hydra/iso"/>
</dbReference>
<dbReference type="SUPFAM" id="SSF52096">
    <property type="entry name" value="ClpP/crotonase"/>
    <property type="match status" value="1"/>
</dbReference>
<dbReference type="InterPro" id="IPR014748">
    <property type="entry name" value="Enoyl-CoA_hydra_C"/>
</dbReference>
<accession>A0ABT1Q7T2</accession>
<dbReference type="PANTHER" id="PTHR43684:SF1">
    <property type="entry name" value="ENOYL-COA DELTA ISOMERASE 2"/>
    <property type="match status" value="1"/>
</dbReference>
<evidence type="ECO:0000256" key="1">
    <source>
        <dbReference type="ARBA" id="ARBA00004275"/>
    </source>
</evidence>
<dbReference type="Gene3D" id="1.10.12.10">
    <property type="entry name" value="Lyase 2-enoyl-coa Hydratase, Chain A, domain 2"/>
    <property type="match status" value="1"/>
</dbReference>
<dbReference type="InterPro" id="IPR051053">
    <property type="entry name" value="ECH/Chromodomain_protein"/>
</dbReference>
<keyword evidence="6" id="KW-1185">Reference proteome</keyword>
<keyword evidence="3" id="KW-0576">Peroxisome</keyword>
<organism evidence="5 6">
    <name type="scientific">Rhodococcus tibetensis</name>
    <dbReference type="NCBI Taxonomy" id="2965064"/>
    <lineage>
        <taxon>Bacteria</taxon>
        <taxon>Bacillati</taxon>
        <taxon>Actinomycetota</taxon>
        <taxon>Actinomycetes</taxon>
        <taxon>Mycobacteriales</taxon>
        <taxon>Nocardiaceae</taxon>
        <taxon>Rhodococcus</taxon>
    </lineage>
</organism>
<sequence>MTYENLKVRQEESVHTIGRAAAPFGKCAMFTAGPTPHLRTNPRRNQMSLITDTVDPGIRVLTINRPSKRNAFDIETYVALAEGIVEADRDHEVRVIVITGSGGVFTAGNDLIDFRDHPDSMAAFDLLRTLVATEKPIVAAVEGFAVGIGASMLLHCDLAFAGSSTVFSLPFVTLGLTPEGATTLLLPRIAGVKLATELLMLGKKFTSGRAEEAGLINRVVADGTALSTALEAATSLQELPAESVRITKRLLHRDRLDVLQVIDEEAELFRKRCHSVEAKAAIARFLE</sequence>
<protein>
    <submittedName>
        <fullName evidence="5">Enoyl-CoA hydratase-related protein</fullName>
    </submittedName>
</protein>
<dbReference type="CDD" id="cd06558">
    <property type="entry name" value="crotonase-like"/>
    <property type="match status" value="1"/>
</dbReference>
<evidence type="ECO:0000313" key="6">
    <source>
        <dbReference type="Proteomes" id="UP001524501"/>
    </source>
</evidence>
<evidence type="ECO:0000256" key="3">
    <source>
        <dbReference type="ARBA" id="ARBA00023140"/>
    </source>
</evidence>
<dbReference type="RefSeq" id="WP_255965682.1">
    <property type="nucleotide sequence ID" value="NZ_JANFQF010000002.1"/>
</dbReference>
<evidence type="ECO:0000256" key="4">
    <source>
        <dbReference type="ARBA" id="ARBA00023235"/>
    </source>
</evidence>
<keyword evidence="4" id="KW-0413">Isomerase</keyword>
<comment type="subcellular location">
    <subcellularLocation>
        <location evidence="1">Peroxisome</location>
    </subcellularLocation>
</comment>
<dbReference type="Proteomes" id="UP001524501">
    <property type="component" value="Unassembled WGS sequence"/>
</dbReference>
<evidence type="ECO:0000313" key="5">
    <source>
        <dbReference type="EMBL" id="MCQ4118309.1"/>
    </source>
</evidence>
<proteinExistence type="inferred from homology"/>
<reference evidence="5 6" key="1">
    <citation type="submission" date="2022-07" db="EMBL/GenBank/DDBJ databases">
        <title>Degradation activity of malathion, p-nitrophenol and potential low-temperature adaptation strategy of Rhodococcus sp. FXJ9.536.</title>
        <authorList>
            <person name="Huang J."/>
            <person name="Huang Y."/>
        </authorList>
    </citation>
    <scope>NUCLEOTIDE SEQUENCE [LARGE SCALE GENOMIC DNA]</scope>
    <source>
        <strain evidence="5 6">FXJ9.536</strain>
    </source>
</reference>
<name>A0ABT1Q7T2_9NOCA</name>
<comment type="similarity">
    <text evidence="2">Belongs to the enoyl-CoA hydratase/isomerase family.</text>
</comment>
<dbReference type="InterPro" id="IPR029045">
    <property type="entry name" value="ClpP/crotonase-like_dom_sf"/>
</dbReference>
<dbReference type="Pfam" id="PF00378">
    <property type="entry name" value="ECH_1"/>
    <property type="match status" value="1"/>
</dbReference>
<dbReference type="Gene3D" id="3.90.226.10">
    <property type="entry name" value="2-enoyl-CoA Hydratase, Chain A, domain 1"/>
    <property type="match status" value="1"/>
</dbReference>
<dbReference type="PANTHER" id="PTHR43684">
    <property type="match status" value="1"/>
</dbReference>